<dbReference type="EMBL" id="SMKU01000338">
    <property type="protein sequence ID" value="TDD68536.1"/>
    <property type="molecule type" value="Genomic_DNA"/>
</dbReference>
<dbReference type="OrthoDB" id="186919at2"/>
<dbReference type="InterPro" id="IPR025645">
    <property type="entry name" value="DUF4349"/>
</dbReference>
<accession>A0A4R5ABI7</accession>
<feature type="transmembrane region" description="Helical" evidence="3">
    <location>
        <begin position="341"/>
        <end position="362"/>
    </location>
</feature>
<evidence type="ECO:0000256" key="3">
    <source>
        <dbReference type="SAM" id="Phobius"/>
    </source>
</evidence>
<name>A0A4R5ABI7_9ACTN</name>
<comment type="caution">
    <text evidence="5">The sequence shown here is derived from an EMBL/GenBank/DDBJ whole genome shotgun (WGS) entry which is preliminary data.</text>
</comment>
<keyword evidence="1" id="KW-0175">Coiled coil</keyword>
<organism evidence="5 6">
    <name type="scientific">Actinomadura rubrisoli</name>
    <dbReference type="NCBI Taxonomy" id="2530368"/>
    <lineage>
        <taxon>Bacteria</taxon>
        <taxon>Bacillati</taxon>
        <taxon>Actinomycetota</taxon>
        <taxon>Actinomycetes</taxon>
        <taxon>Streptosporangiales</taxon>
        <taxon>Thermomonosporaceae</taxon>
        <taxon>Actinomadura</taxon>
    </lineage>
</organism>
<evidence type="ECO:0000256" key="2">
    <source>
        <dbReference type="SAM" id="MobiDB-lite"/>
    </source>
</evidence>
<feature type="region of interest" description="Disordered" evidence="2">
    <location>
        <begin position="1"/>
        <end position="20"/>
    </location>
</feature>
<keyword evidence="6" id="KW-1185">Reference proteome</keyword>
<feature type="coiled-coil region" evidence="1">
    <location>
        <begin position="267"/>
        <end position="294"/>
    </location>
</feature>
<dbReference type="AlphaFoldDB" id="A0A4R5ABI7"/>
<proteinExistence type="predicted"/>
<keyword evidence="3" id="KW-0472">Membrane</keyword>
<dbReference type="Proteomes" id="UP000294513">
    <property type="component" value="Unassembled WGS sequence"/>
</dbReference>
<gene>
    <name evidence="5" type="ORF">E1298_38430</name>
</gene>
<feature type="compositionally biased region" description="Gly residues" evidence="2">
    <location>
        <begin position="127"/>
        <end position="141"/>
    </location>
</feature>
<reference evidence="5 6" key="1">
    <citation type="submission" date="2019-03" db="EMBL/GenBank/DDBJ databases">
        <title>Draft genome sequences of novel Actinobacteria.</title>
        <authorList>
            <person name="Sahin N."/>
            <person name="Ay H."/>
            <person name="Saygin H."/>
        </authorList>
    </citation>
    <scope>NUCLEOTIDE SEQUENCE [LARGE SCALE GENOMIC DNA]</scope>
    <source>
        <strain evidence="5 6">H3C3</strain>
    </source>
</reference>
<evidence type="ECO:0000256" key="1">
    <source>
        <dbReference type="SAM" id="Coils"/>
    </source>
</evidence>
<feature type="compositionally biased region" description="Basic and acidic residues" evidence="2">
    <location>
        <begin position="376"/>
        <end position="397"/>
    </location>
</feature>
<evidence type="ECO:0000313" key="6">
    <source>
        <dbReference type="Proteomes" id="UP000294513"/>
    </source>
</evidence>
<evidence type="ECO:0000259" key="4">
    <source>
        <dbReference type="Pfam" id="PF14257"/>
    </source>
</evidence>
<dbReference type="Pfam" id="PF14257">
    <property type="entry name" value="DUF4349"/>
    <property type="match status" value="1"/>
</dbReference>
<feature type="region of interest" description="Disordered" evidence="2">
    <location>
        <begin position="368"/>
        <end position="403"/>
    </location>
</feature>
<feature type="domain" description="DUF4349" evidence="4">
    <location>
        <begin position="153"/>
        <end position="357"/>
    </location>
</feature>
<protein>
    <submittedName>
        <fullName evidence="5">DUF4349 domain-containing protein</fullName>
    </submittedName>
</protein>
<feature type="region of interest" description="Disordered" evidence="2">
    <location>
        <begin position="92"/>
        <end position="147"/>
    </location>
</feature>
<evidence type="ECO:0000313" key="5">
    <source>
        <dbReference type="EMBL" id="TDD68536.1"/>
    </source>
</evidence>
<keyword evidence="3" id="KW-0812">Transmembrane</keyword>
<keyword evidence="3" id="KW-1133">Transmembrane helix</keyword>
<sequence>MGGGHAPSLPDAPPYRAPGRPLPHRNRPLCGAGVVTWAWPLCARIAIRGAERCRGASRPSAMRIVGNVRHAACALIVVLLAAVLAACGGGDRGSSGRAESAARNQTGADPAPGRDAQAPSIAKSPGGSSGGGSGGSAGSGGQPAVRVPPPAARAVVYTATLRVRTGDVDASAAKAKQLATAAGGYVENESGSSTPPSSTLTLKIPADRYAGLLGQLTPGLGTKLSLNQRAEDVTGEVADVDSRVRSAQATLTSFRKLLDRARTVGEVINVEQEIARREADLEALQARQKTLQQSTRYATLTVDLVASSKAAKKADDRGGFVGGLQDGWDAFTSFIGGAGTVLGWLLPFLVAAAAIGLPALAFRNRLRDRRPAPSRTAEREPVPVGARAEESAPERPEGQAPPR</sequence>